<gene>
    <name evidence="3" type="ORF">ACFPC0_33295</name>
</gene>
<organism evidence="3 4">
    <name type="scientific">Streptomyces andamanensis</name>
    <dbReference type="NCBI Taxonomy" id="1565035"/>
    <lineage>
        <taxon>Bacteria</taxon>
        <taxon>Bacillati</taxon>
        <taxon>Actinomycetota</taxon>
        <taxon>Actinomycetes</taxon>
        <taxon>Kitasatosporales</taxon>
        <taxon>Streptomycetaceae</taxon>
        <taxon>Streptomyces</taxon>
    </lineage>
</organism>
<name>A0ABV8TPZ4_9ACTN</name>
<reference evidence="4" key="1">
    <citation type="journal article" date="2019" name="Int. J. Syst. Evol. Microbiol.">
        <title>The Global Catalogue of Microorganisms (GCM) 10K type strain sequencing project: providing services to taxonomists for standard genome sequencing and annotation.</title>
        <authorList>
            <consortium name="The Broad Institute Genomics Platform"/>
            <consortium name="The Broad Institute Genome Sequencing Center for Infectious Disease"/>
            <person name="Wu L."/>
            <person name="Ma J."/>
        </authorList>
    </citation>
    <scope>NUCLEOTIDE SEQUENCE [LARGE SCALE GENOMIC DNA]</scope>
    <source>
        <strain evidence="4">PCU 347</strain>
    </source>
</reference>
<sequence>MTARPDPRRPDPRRPRADEQGATLILALAFVVVFSLVTVSVLAFAGTGLKAAGGYVDQGRRDYSADGATQLAIKSFSQGGPCADYTAPPVNGRRMTVHCDPLNASPATTRATQPQDALRSLGSTAQDGIDVTTRGLRVQGSVFSHADITTGTGASMVVSGDVSAVGDCSGAVSQPRLAPTQAPYAHACANDTPPVPADEATGGDPDYTPPATAVPVRRTVPACPGSASGAGSWLVRLQPGYYDDARALTRLTGGDCPGIVVWLQPGVYYFDFTFTGGTAVWTVDDPTVSVVGGTRTGWDPGAAVRPAVPDPGGCDPTRPEGVQVMMGGGSRFQVDRGHVELCAPVTRDEQQVAVYGVQPPKPSHTLKPTAVAANTGFADPGRALTGGERPAPPGCPQPTGTASCTADAVLDPVKRRSASIRLAGFTPRVPPGSVITGATLRVRHQDDGDLTSPGAVQATVAVGADTCRADHLPRHTALATDPPIDLLGACGLTDPARLTGLTVTCTATLDTDGTAATERLDGIWLEVSYRTPTTFKPTAVTASAGFTAAGTDPGNALEIGEQPVPLVAGAGLTTAAPSASITLAGFGRPPLPPGSTVESAVLRVAHRESGDAAAPRISVTPAGGGGRCTGLPLTARTGLGDDRVDLKACGITGPAQLSGLTATYTAALDGDGTTGADSLDGIWLEVVYDPPPPRPATTAESTAFTPATDAEAIDGARTAHAALDSVTTPTATIDLGGYDTPAAPPGSVLDRALLHVAHRDEPGAGGGPPPTAAVTLTGPGMPRSCTAPRNLAAHPDALATDTLDLVAACGLTDPAQLTGLVVTYTAALGAGSTTATAQLDGITLELSSRPPVSVRPTEAVSTATPTVAAFLDPENARAVDTTTSTATLSGATPAASIRLGAFTMLPLPAGAVIDRAVLRVAHQDDDTTPAPPAAPSSSAAPPTAALTVSGTGTACDANHPLTAKEGVLGVDVVDLGACGVTKEDQLSALAVDYAAKLGTGSTDATDRLDGVELDIVFRAPSVHALSGCLTTGSRCAVLKSTDDAYTATEHSRLVVNGTVYAPTAAVDLSMSQVTSQVVTRGIIARTIRLGVSPAGGYLRPVIGIPPEPVLFTAYPTVIAEPASVGAITGFTAPAPGAPVDITAATVPGGGRASLTFGGYAQPAPATATGPLDHVVLRVAHHEDGDMESVKLSVDFPGSTCGGDGSLDVPVRPGPSGPVTDQVDLAPCGLTRASQLAGLTVTYAVTAGPGGATEHLGGARIDLLSGPLVQAAVSFDGHADTVERWTVLP</sequence>
<dbReference type="Proteomes" id="UP001595824">
    <property type="component" value="Unassembled WGS sequence"/>
</dbReference>
<keyword evidence="2" id="KW-0472">Membrane</keyword>
<evidence type="ECO:0000256" key="2">
    <source>
        <dbReference type="SAM" id="Phobius"/>
    </source>
</evidence>
<evidence type="ECO:0000256" key="1">
    <source>
        <dbReference type="SAM" id="MobiDB-lite"/>
    </source>
</evidence>
<feature type="compositionally biased region" description="Low complexity" evidence="1">
    <location>
        <begin position="935"/>
        <end position="945"/>
    </location>
</feature>
<feature type="region of interest" description="Disordered" evidence="1">
    <location>
        <begin position="924"/>
        <end position="945"/>
    </location>
</feature>
<accession>A0ABV8TPZ4</accession>
<proteinExistence type="predicted"/>
<evidence type="ECO:0000313" key="3">
    <source>
        <dbReference type="EMBL" id="MFC4332558.1"/>
    </source>
</evidence>
<comment type="caution">
    <text evidence="3">The sequence shown here is derived from an EMBL/GenBank/DDBJ whole genome shotgun (WGS) entry which is preliminary data.</text>
</comment>
<keyword evidence="2" id="KW-1133">Transmembrane helix</keyword>
<evidence type="ECO:0000313" key="4">
    <source>
        <dbReference type="Proteomes" id="UP001595824"/>
    </source>
</evidence>
<dbReference type="RefSeq" id="WP_381744017.1">
    <property type="nucleotide sequence ID" value="NZ_JBHSDP010000029.1"/>
</dbReference>
<keyword evidence="4" id="KW-1185">Reference proteome</keyword>
<feature type="transmembrane region" description="Helical" evidence="2">
    <location>
        <begin position="21"/>
        <end position="45"/>
    </location>
</feature>
<protein>
    <submittedName>
        <fullName evidence="3">Uncharacterized protein</fullName>
    </submittedName>
</protein>
<dbReference type="EMBL" id="JBHSDP010000029">
    <property type="protein sequence ID" value="MFC4332558.1"/>
    <property type="molecule type" value="Genomic_DNA"/>
</dbReference>
<keyword evidence="2" id="KW-0812">Transmembrane</keyword>